<dbReference type="OrthoDB" id="7475817at2759"/>
<reference evidence="1" key="1">
    <citation type="submission" date="2021-02" db="EMBL/GenBank/DDBJ databases">
        <authorList>
            <person name="Steward A R."/>
        </authorList>
    </citation>
    <scope>NUCLEOTIDE SEQUENCE</scope>
</reference>
<evidence type="ECO:0000313" key="2">
    <source>
        <dbReference type="Proteomes" id="UP000663880"/>
    </source>
</evidence>
<sequence>MNVRKFSSEEVPQEFLKWLLSMGCPADIVPSVDKMPLLCRGQYNMIWKSMMEHISSKNAIRNKRIQVFLDDISKCRKRCSFNEKTQSVIEPIQLTLWMQKIEAKKKLLEKETRIAQAHNDLIIVDKISSLLTQKKLSSIKVENLQRRSWLLQQVLAEFESKKKHLEETRDIAKSLCNISASDNLESKLEKCMGLIKQNLTSQTSQTSTFAETDSEETLELLVKYRGDVLWNNLNEKRASLVRELEMAHNERRENVGRDVGKVEAAVSHSTRAQCSLALRSMKNRQHVKHAQKQLAANIELLGANLSAESCELLVLNCERACARAKVSALKEMLDDVKHSRGVFSLEEPATDDSRTTGRLVANADKDIERERNELVKYLTAQEATEHKISGVKTCLTRVFKAFHTNSAKDLIKDGQFNFPRESVAALHKFFSEIRQREANGRDLSLEFDASDAIVDRSDRSTELKIYLQTFSLEKNRKILLKSGEKVWISDTLKSSTERLRRQWLLDDVAPPLCPAAGVEYNLEQIIDDAEDVRGLEEVARGLASGDAPGEGGLGEGGPVDRPIRTDLVDVRCNVASVLDVGDPSRADEAYEDRLKKRIAENLGVLERTKKNLDIAEENLNFWARDEMKKYISSTRTVDGKSFAEYESLYSKAIVTK</sequence>
<name>A0A821SER7_9NEOP</name>
<protein>
    <submittedName>
        <fullName evidence="1">Uncharacterized protein</fullName>
    </submittedName>
</protein>
<keyword evidence="2" id="KW-1185">Reference proteome</keyword>
<dbReference type="Proteomes" id="UP000663880">
    <property type="component" value="Unassembled WGS sequence"/>
</dbReference>
<dbReference type="EMBL" id="CAJOBZ010000019">
    <property type="protein sequence ID" value="CAF4858349.1"/>
    <property type="molecule type" value="Genomic_DNA"/>
</dbReference>
<dbReference type="AlphaFoldDB" id="A0A821SER7"/>
<gene>
    <name evidence="1" type="ORF">PMACD_LOCUS7683</name>
</gene>
<proteinExistence type="predicted"/>
<evidence type="ECO:0000313" key="1">
    <source>
        <dbReference type="EMBL" id="CAF4858349.1"/>
    </source>
</evidence>
<comment type="caution">
    <text evidence="1">The sequence shown here is derived from an EMBL/GenBank/DDBJ whole genome shotgun (WGS) entry which is preliminary data.</text>
</comment>
<accession>A0A821SER7</accession>
<organism evidence="1 2">
    <name type="scientific">Pieris macdunnoughi</name>
    <dbReference type="NCBI Taxonomy" id="345717"/>
    <lineage>
        <taxon>Eukaryota</taxon>
        <taxon>Metazoa</taxon>
        <taxon>Ecdysozoa</taxon>
        <taxon>Arthropoda</taxon>
        <taxon>Hexapoda</taxon>
        <taxon>Insecta</taxon>
        <taxon>Pterygota</taxon>
        <taxon>Neoptera</taxon>
        <taxon>Endopterygota</taxon>
        <taxon>Lepidoptera</taxon>
        <taxon>Glossata</taxon>
        <taxon>Ditrysia</taxon>
        <taxon>Papilionoidea</taxon>
        <taxon>Pieridae</taxon>
        <taxon>Pierinae</taxon>
        <taxon>Pieris</taxon>
    </lineage>
</organism>